<accession>A0A178DB97</accession>
<dbReference type="Gene3D" id="3.50.50.60">
    <property type="entry name" value="FAD/NAD(P)-binding domain"/>
    <property type="match status" value="1"/>
</dbReference>
<comment type="caution">
    <text evidence="6">The sequence shown here is derived from an EMBL/GenBank/DDBJ whole genome shotgun (WGS) entry which is preliminary data.</text>
</comment>
<keyword evidence="3" id="KW-0560">Oxidoreductase</keyword>
<evidence type="ECO:0000256" key="3">
    <source>
        <dbReference type="ARBA" id="ARBA00023002"/>
    </source>
</evidence>
<feature type="domain" description="FAD-binding" evidence="5">
    <location>
        <begin position="297"/>
        <end position="331"/>
    </location>
</feature>
<dbReference type="EMBL" id="LVCJ01000009">
    <property type="protein sequence ID" value="OAL38584.1"/>
    <property type="molecule type" value="Genomic_DNA"/>
</dbReference>
<evidence type="ECO:0000256" key="4">
    <source>
        <dbReference type="ARBA" id="ARBA00023033"/>
    </source>
</evidence>
<protein>
    <recommendedName>
        <fullName evidence="5">FAD-binding domain-containing protein</fullName>
    </recommendedName>
</protein>
<dbReference type="PANTHER" id="PTHR46972">
    <property type="entry name" value="MONOOXYGENASE ASQM-RELATED"/>
    <property type="match status" value="1"/>
</dbReference>
<dbReference type="Pfam" id="PF01494">
    <property type="entry name" value="FAD_binding_3"/>
    <property type="match status" value="2"/>
</dbReference>
<keyword evidence="7" id="KW-1185">Reference proteome</keyword>
<dbReference type="RefSeq" id="XP_022503596.1">
    <property type="nucleotide sequence ID" value="XM_022640539.1"/>
</dbReference>
<dbReference type="InterPro" id="IPR002938">
    <property type="entry name" value="FAD-bd"/>
</dbReference>
<name>A0A178DB97_9EURO</name>
<proteinExistence type="predicted"/>
<gene>
    <name evidence="6" type="ORF">AYO20_02234</name>
</gene>
<keyword evidence="2" id="KW-0274">FAD</keyword>
<dbReference type="AlphaFoldDB" id="A0A178DB97"/>
<evidence type="ECO:0000313" key="7">
    <source>
        <dbReference type="Proteomes" id="UP000185904"/>
    </source>
</evidence>
<dbReference type="SUPFAM" id="SSF51905">
    <property type="entry name" value="FAD/NAD(P)-binding domain"/>
    <property type="match status" value="1"/>
</dbReference>
<evidence type="ECO:0000259" key="5">
    <source>
        <dbReference type="Pfam" id="PF01494"/>
    </source>
</evidence>
<dbReference type="GeneID" id="34585658"/>
<organism evidence="6 7">
    <name type="scientific">Fonsecaea nubica</name>
    <dbReference type="NCBI Taxonomy" id="856822"/>
    <lineage>
        <taxon>Eukaryota</taxon>
        <taxon>Fungi</taxon>
        <taxon>Dikarya</taxon>
        <taxon>Ascomycota</taxon>
        <taxon>Pezizomycotina</taxon>
        <taxon>Eurotiomycetes</taxon>
        <taxon>Chaetothyriomycetidae</taxon>
        <taxon>Chaetothyriales</taxon>
        <taxon>Herpotrichiellaceae</taxon>
        <taxon>Fonsecaea</taxon>
    </lineage>
</organism>
<dbReference type="Proteomes" id="UP000185904">
    <property type="component" value="Unassembled WGS sequence"/>
</dbReference>
<dbReference type="GO" id="GO:0071949">
    <property type="term" value="F:FAD binding"/>
    <property type="evidence" value="ECO:0007669"/>
    <property type="project" value="InterPro"/>
</dbReference>
<evidence type="ECO:0000256" key="2">
    <source>
        <dbReference type="ARBA" id="ARBA00022827"/>
    </source>
</evidence>
<dbReference type="InterPro" id="IPR036188">
    <property type="entry name" value="FAD/NAD-bd_sf"/>
</dbReference>
<evidence type="ECO:0000256" key="1">
    <source>
        <dbReference type="ARBA" id="ARBA00022630"/>
    </source>
</evidence>
<keyword evidence="1" id="KW-0285">Flavoprotein</keyword>
<dbReference type="PANTHER" id="PTHR46972:SF1">
    <property type="entry name" value="FAD DEPENDENT OXIDOREDUCTASE DOMAIN-CONTAINING PROTEIN"/>
    <property type="match status" value="1"/>
</dbReference>
<keyword evidence="4" id="KW-0503">Monooxygenase</keyword>
<feature type="domain" description="FAD-binding" evidence="5">
    <location>
        <begin position="5"/>
        <end position="169"/>
    </location>
</feature>
<evidence type="ECO:0000313" key="6">
    <source>
        <dbReference type="EMBL" id="OAL38584.1"/>
    </source>
</evidence>
<reference evidence="6 7" key="1">
    <citation type="submission" date="2016-03" db="EMBL/GenBank/DDBJ databases">
        <title>The draft genome sequence of Fonsecaea nubica causative agent of cutaneous subcutaneous infection in human host.</title>
        <authorList>
            <person name="Costa F."/>
            <person name="Sybren D.H."/>
            <person name="Raittz R.T."/>
            <person name="Weiss V.A."/>
            <person name="Leao A.C."/>
            <person name="Gomes R."/>
            <person name="De Souza E.M."/>
            <person name="Pedrosa F.O."/>
            <person name="Steffens M.B."/>
            <person name="Bombassaro A."/>
            <person name="Tadra-Sfeir M.Z."/>
            <person name="Moreno L.F."/>
            <person name="Najafzadeh M.J."/>
            <person name="Felipe M.S."/>
            <person name="Teixeira M."/>
            <person name="Sun J."/>
            <person name="Xi L."/>
            <person name="Castro M.A."/>
            <person name="Vicente V.A."/>
        </authorList>
    </citation>
    <scope>NUCLEOTIDE SEQUENCE [LARGE SCALE GENOMIC DNA]</scope>
    <source>
        <strain evidence="6 7">CBS 269.64</strain>
    </source>
</reference>
<dbReference type="GO" id="GO:0004497">
    <property type="term" value="F:monooxygenase activity"/>
    <property type="evidence" value="ECO:0007669"/>
    <property type="project" value="UniProtKB-KW"/>
</dbReference>
<dbReference type="OrthoDB" id="655030at2759"/>
<sequence length="390" mass="42182">MAPSIAILGAGPSGLMLGRMLELANIDYIIFERDVSGNETSSRAGTLDIHADSGQVALQEAGLLDRFKELARTDAHTVLADGQGRVYVRTGDCDDANEDRPEIDRKDLRALLLSSVPESKVRWGCKAQQVQQDPDGSMSVQFADGRVESGFRLVVGADGAWSKARNLVTSAKPEYSGIHYLTTTISLGNPFHESAAALAGQGSYIAFGAGKQIVVFKLGDGTYYVGVGLPLPEHWSTENATILENPSALRQWLCDEHLADWPQVHTDLITYSDGKVYAWPLYAMPTASLPWTTVSGITLVGDAAHLGPPFVGEGVNCALTDSLELAQQIIKYGINDLDRAVAEYEKLMAPRAIDLITRSNRSGELFFAPDAPRGWLKAFAGVDIDEWASE</sequence>
<dbReference type="PRINTS" id="PR00420">
    <property type="entry name" value="RNGMNOXGNASE"/>
</dbReference>